<dbReference type="AlphaFoldDB" id="T1K0G4"/>
<evidence type="ECO:0000313" key="1">
    <source>
        <dbReference type="EnsemblMetazoa" id="tetur03g07690.1"/>
    </source>
</evidence>
<dbReference type="Proteomes" id="UP000015104">
    <property type="component" value="Unassembled WGS sequence"/>
</dbReference>
<sequence>MSTVNNLERIHMALRRGTERIFCTVHSQSNVWSAGHDLPIFLLALWMCLKEQSIVAQAKGNDIILIPIKYLAVQLEKSLNSS</sequence>
<evidence type="ECO:0000313" key="2">
    <source>
        <dbReference type="Proteomes" id="UP000015104"/>
    </source>
</evidence>
<reference evidence="2" key="1">
    <citation type="submission" date="2011-08" db="EMBL/GenBank/DDBJ databases">
        <authorList>
            <person name="Rombauts S."/>
        </authorList>
    </citation>
    <scope>NUCLEOTIDE SEQUENCE</scope>
    <source>
        <strain evidence="2">London</strain>
    </source>
</reference>
<dbReference type="EnsemblMetazoa" id="tetur03g07690.1">
    <property type="protein sequence ID" value="tetur03g07690.1"/>
    <property type="gene ID" value="tetur03g07690"/>
</dbReference>
<keyword evidence="2" id="KW-1185">Reference proteome</keyword>
<name>T1K0G4_TETUR</name>
<dbReference type="HOGENOM" id="CLU_2561221_0_0_1"/>
<accession>T1K0G4</accession>
<organism evidence="1 2">
    <name type="scientific">Tetranychus urticae</name>
    <name type="common">Two-spotted spider mite</name>
    <dbReference type="NCBI Taxonomy" id="32264"/>
    <lineage>
        <taxon>Eukaryota</taxon>
        <taxon>Metazoa</taxon>
        <taxon>Ecdysozoa</taxon>
        <taxon>Arthropoda</taxon>
        <taxon>Chelicerata</taxon>
        <taxon>Arachnida</taxon>
        <taxon>Acari</taxon>
        <taxon>Acariformes</taxon>
        <taxon>Trombidiformes</taxon>
        <taxon>Prostigmata</taxon>
        <taxon>Eleutherengona</taxon>
        <taxon>Raphignathae</taxon>
        <taxon>Tetranychoidea</taxon>
        <taxon>Tetranychidae</taxon>
        <taxon>Tetranychus</taxon>
    </lineage>
</organism>
<dbReference type="EMBL" id="CAEY01001141">
    <property type="status" value="NOT_ANNOTATED_CDS"/>
    <property type="molecule type" value="Genomic_DNA"/>
</dbReference>
<proteinExistence type="predicted"/>
<reference evidence="1" key="2">
    <citation type="submission" date="2015-06" db="UniProtKB">
        <authorList>
            <consortium name="EnsemblMetazoa"/>
        </authorList>
    </citation>
    <scope>IDENTIFICATION</scope>
</reference>
<protein>
    <submittedName>
        <fullName evidence="1">Uncharacterized protein</fullName>
    </submittedName>
</protein>